<dbReference type="VEuPathDB" id="VectorBase:GBRI033718"/>
<dbReference type="STRING" id="37001.A0A1A9WV88"/>
<dbReference type="EnsemblMetazoa" id="GBRI033718-RA">
    <property type="protein sequence ID" value="GBRI033718-PA"/>
    <property type="gene ID" value="GBRI033718"/>
</dbReference>
<keyword evidence="3" id="KW-1185">Reference proteome</keyword>
<organism evidence="2 3">
    <name type="scientific">Glossina brevipalpis</name>
    <dbReference type="NCBI Taxonomy" id="37001"/>
    <lineage>
        <taxon>Eukaryota</taxon>
        <taxon>Metazoa</taxon>
        <taxon>Ecdysozoa</taxon>
        <taxon>Arthropoda</taxon>
        <taxon>Hexapoda</taxon>
        <taxon>Insecta</taxon>
        <taxon>Pterygota</taxon>
        <taxon>Neoptera</taxon>
        <taxon>Endopterygota</taxon>
        <taxon>Diptera</taxon>
        <taxon>Brachycera</taxon>
        <taxon>Muscomorpha</taxon>
        <taxon>Hippoboscoidea</taxon>
        <taxon>Glossinidae</taxon>
        <taxon>Glossina</taxon>
    </lineage>
</organism>
<reference evidence="3" key="1">
    <citation type="submission" date="2014-03" db="EMBL/GenBank/DDBJ databases">
        <authorList>
            <person name="Aksoy S."/>
            <person name="Warren W."/>
            <person name="Wilson R.K."/>
        </authorList>
    </citation>
    <scope>NUCLEOTIDE SEQUENCE [LARGE SCALE GENOMIC DNA]</scope>
    <source>
        <strain evidence="3">IAEA</strain>
    </source>
</reference>
<name>A0A1A9WV88_9MUSC</name>
<evidence type="ECO:0000313" key="2">
    <source>
        <dbReference type="EnsemblMetazoa" id="GBRI033718-PA"/>
    </source>
</evidence>
<sequence length="136" mass="15965">MDKCETCIEELTKEANEAYSNNEKLLQTTKYIETLRPNNQTWEIFKDIFDSCPRYIQGFEDEHNIRKRMVTSFIKKYNFFDGEGSLSIVSGERIWSELKKILSCNYAEELMLEIIKCNIAPYCGLAERPNTKLTEI</sequence>
<dbReference type="InterPro" id="IPR032828">
    <property type="entry name" value="PolyA_RNA-bd"/>
</dbReference>
<dbReference type="Pfam" id="PF12627">
    <property type="entry name" value="PolyA_pol_RNAbd"/>
    <property type="match status" value="1"/>
</dbReference>
<dbReference type="Proteomes" id="UP000091820">
    <property type="component" value="Unassembled WGS sequence"/>
</dbReference>
<protein>
    <submittedName>
        <fullName evidence="2">PolyA_pol_RNAbd domain-containing protein</fullName>
    </submittedName>
</protein>
<dbReference type="Gene3D" id="1.10.3090.10">
    <property type="entry name" value="cca-adding enzyme, domain 2"/>
    <property type="match status" value="1"/>
</dbReference>
<feature type="domain" description="tRNA nucleotidyltransferase/poly(A) polymerase RNA and SrmB- binding" evidence="1">
    <location>
        <begin position="85"/>
        <end position="121"/>
    </location>
</feature>
<accession>A0A1A9WV88</accession>
<evidence type="ECO:0000259" key="1">
    <source>
        <dbReference type="Pfam" id="PF12627"/>
    </source>
</evidence>
<dbReference type="SUPFAM" id="SSF81891">
    <property type="entry name" value="Poly A polymerase C-terminal region-like"/>
    <property type="match status" value="1"/>
</dbReference>
<reference evidence="2" key="2">
    <citation type="submission" date="2020-05" db="UniProtKB">
        <authorList>
            <consortium name="EnsemblMetazoa"/>
        </authorList>
    </citation>
    <scope>IDENTIFICATION</scope>
    <source>
        <strain evidence="2">IAEA</strain>
    </source>
</reference>
<evidence type="ECO:0000313" key="3">
    <source>
        <dbReference type="Proteomes" id="UP000091820"/>
    </source>
</evidence>
<dbReference type="AlphaFoldDB" id="A0A1A9WV88"/>
<proteinExistence type="predicted"/>